<name>A0A090IKY3_9GAMM</name>
<dbReference type="GeneID" id="28540438"/>
<dbReference type="SUPFAM" id="SSF53850">
    <property type="entry name" value="Periplasmic binding protein-like II"/>
    <property type="match status" value="1"/>
</dbReference>
<proteinExistence type="predicted"/>
<organism evidence="2 3">
    <name type="scientific">Aliivibrio wodanis</name>
    <dbReference type="NCBI Taxonomy" id="80852"/>
    <lineage>
        <taxon>Bacteria</taxon>
        <taxon>Pseudomonadati</taxon>
        <taxon>Pseudomonadota</taxon>
        <taxon>Gammaproteobacteria</taxon>
        <taxon>Vibrionales</taxon>
        <taxon>Vibrionaceae</taxon>
        <taxon>Aliivibrio</taxon>
    </lineage>
</organism>
<dbReference type="Proteomes" id="UP000032427">
    <property type="component" value="Chromosome 1"/>
</dbReference>
<keyword evidence="3" id="KW-1185">Reference proteome</keyword>
<protein>
    <submittedName>
        <fullName evidence="2">Membrane protein</fullName>
    </submittedName>
</protein>
<dbReference type="OrthoDB" id="5368544at2"/>
<dbReference type="HOGENOM" id="CLU_124904_1_1_6"/>
<evidence type="ECO:0000313" key="3">
    <source>
        <dbReference type="Proteomes" id="UP000032427"/>
    </source>
</evidence>
<sequence>MKKNIIILAFTSLFSFSSLADVVVVGNPALPDGMSKSDAKKVFLGKKSKYAGGNLKVIELTSANAEKKEFHSKVTKKSLAQLESYWSKQLFTGKGKPPVEVSNSNMIKAMIAQNPKGIGYIDEANVDGSVKVLFKP</sequence>
<dbReference type="EMBL" id="LN554846">
    <property type="protein sequence ID" value="CED70962.1"/>
    <property type="molecule type" value="Genomic_DNA"/>
</dbReference>
<dbReference type="PATRIC" id="fig|80852.17.peg.882"/>
<accession>A0A090IKY3</accession>
<feature type="signal peptide" evidence="1">
    <location>
        <begin position="1"/>
        <end position="20"/>
    </location>
</feature>
<evidence type="ECO:0000313" key="2">
    <source>
        <dbReference type="EMBL" id="CED70962.1"/>
    </source>
</evidence>
<dbReference type="KEGG" id="awd:AWOD_I_0869"/>
<evidence type="ECO:0000256" key="1">
    <source>
        <dbReference type="SAM" id="SignalP"/>
    </source>
</evidence>
<feature type="chain" id="PRO_5001857527" evidence="1">
    <location>
        <begin position="21"/>
        <end position="136"/>
    </location>
</feature>
<dbReference type="STRING" id="80852.AWOD_I_0869"/>
<dbReference type="Gene3D" id="3.40.190.10">
    <property type="entry name" value="Periplasmic binding protein-like II"/>
    <property type="match status" value="1"/>
</dbReference>
<reference evidence="3" key="1">
    <citation type="submission" date="2014-09" db="EMBL/GenBank/DDBJ databases">
        <authorList>
            <person name="Hjerde E."/>
        </authorList>
    </citation>
    <scope>NUCLEOTIDE SEQUENCE [LARGE SCALE GENOMIC DNA]</scope>
    <source>
        <strain evidence="3">06/09/139</strain>
    </source>
</reference>
<keyword evidence="1" id="KW-0732">Signal</keyword>
<gene>
    <name evidence="2" type="ORF">AWOD_I_0869</name>
</gene>
<dbReference type="AlphaFoldDB" id="A0A090IKY3"/>